<evidence type="ECO:0000256" key="7">
    <source>
        <dbReference type="ARBA" id="ARBA00023212"/>
    </source>
</evidence>
<keyword evidence="10" id="KW-1185">Reference proteome</keyword>
<dbReference type="GO" id="GO:0005524">
    <property type="term" value="F:ATP binding"/>
    <property type="evidence" value="ECO:0007669"/>
    <property type="project" value="UniProtKB-KW"/>
</dbReference>
<dbReference type="CDD" id="cd10221">
    <property type="entry name" value="ASKHA_NBD_Arp3-like"/>
    <property type="match status" value="1"/>
</dbReference>
<name>A0AAV8DT08_9POAL</name>
<comment type="similarity">
    <text evidence="2">Belongs to the actin family. ARP3 subfamily.</text>
</comment>
<dbReference type="PANTHER" id="PTHR11937">
    <property type="entry name" value="ACTIN"/>
    <property type="match status" value="1"/>
</dbReference>
<keyword evidence="6" id="KW-0009">Actin-binding</keyword>
<evidence type="ECO:0000256" key="3">
    <source>
        <dbReference type="ARBA" id="ARBA00022490"/>
    </source>
</evidence>
<dbReference type="GO" id="GO:0003779">
    <property type="term" value="F:actin binding"/>
    <property type="evidence" value="ECO:0007669"/>
    <property type="project" value="UniProtKB-KW"/>
</dbReference>
<comment type="caution">
    <text evidence="9">The sequence shown here is derived from an EMBL/GenBank/DDBJ whole genome shotgun (WGS) entry which is preliminary data.</text>
</comment>
<feature type="transmembrane region" description="Helical" evidence="8">
    <location>
        <begin position="26"/>
        <end position="46"/>
    </location>
</feature>
<keyword evidence="8" id="KW-0472">Membrane</keyword>
<keyword evidence="5" id="KW-0067">ATP-binding</keyword>
<dbReference type="InterPro" id="IPR004000">
    <property type="entry name" value="Actin"/>
</dbReference>
<keyword evidence="8" id="KW-0812">Transmembrane</keyword>
<evidence type="ECO:0000256" key="4">
    <source>
        <dbReference type="ARBA" id="ARBA00022741"/>
    </source>
</evidence>
<evidence type="ECO:0000313" key="10">
    <source>
        <dbReference type="Proteomes" id="UP001140206"/>
    </source>
</evidence>
<evidence type="ECO:0000256" key="2">
    <source>
        <dbReference type="ARBA" id="ARBA00006681"/>
    </source>
</evidence>
<dbReference type="AlphaFoldDB" id="A0AAV8DT08"/>
<dbReference type="Gene3D" id="3.30.420.40">
    <property type="match status" value="2"/>
</dbReference>
<comment type="subcellular location">
    <subcellularLocation>
        <location evidence="1">Cytoplasm</location>
        <location evidence="1">Cytoskeleton</location>
    </subcellularLocation>
</comment>
<evidence type="ECO:0000256" key="6">
    <source>
        <dbReference type="ARBA" id="ARBA00023203"/>
    </source>
</evidence>
<dbReference type="Proteomes" id="UP001140206">
    <property type="component" value="Chromosome 3"/>
</dbReference>
<sequence length="463" mass="52171">MTSISSYLAPHGPHLSPRRHLRQRNWVSHPLILLLFILDFLAQTYLIDSCRYSKLGFAGNSEPSFILPTVVGVNDSFLKNLRQTDSSDTANWLAQYNAGVMADLDFHIGDDALSKSGGIYTIDRPIRYSQVENWDTLEKFWQQSMYNYLRCDPEEHYFLLTDSPVTSPESREYMGEIMFETFNVPGLYIAVQSMLTLAAGYSTPNSDMTGVVVDIGDGAPQVVPVVNGYVIGSSMKSFPISGNDVTRFVLQLLQERGELIPPEDSMETARKIKEAYCYSCTDIVKEFERHDKKPDKYIKLWSGRKPKTGVPYSVDVGYERFLGPEIFFNPEIYCSDFITPLPDLIDMCVQSSPIDTRRALYKNIVLAGGGTIFKDFYKRLQNSVKKIVDDRIAANTARLGLDVKPQPVEVNVASNPIQGYAAWFGGSVVASLPEFYDSCHTKEEYEEYGASICRTSPIFKGMY</sequence>
<dbReference type="FunFam" id="3.90.640.10:FF:000006">
    <property type="entry name" value="Actin-related protein 3 (ARP3)"/>
    <property type="match status" value="1"/>
</dbReference>
<dbReference type="Gene3D" id="3.90.640.10">
    <property type="entry name" value="Actin, Chain A, domain 4"/>
    <property type="match status" value="1"/>
</dbReference>
<dbReference type="Pfam" id="PF00022">
    <property type="entry name" value="Actin"/>
    <property type="match status" value="1"/>
</dbReference>
<gene>
    <name evidence="9" type="ORF">LUZ62_056612</name>
</gene>
<dbReference type="SMART" id="SM00268">
    <property type="entry name" value="ACTIN"/>
    <property type="match status" value="1"/>
</dbReference>
<dbReference type="FunFam" id="3.30.420.40:FF:000029">
    <property type="entry name" value="Actin-related protein 3"/>
    <property type="match status" value="1"/>
</dbReference>
<keyword evidence="4" id="KW-0547">Nucleotide-binding</keyword>
<keyword evidence="7" id="KW-0206">Cytoskeleton</keyword>
<accession>A0AAV8DT08</accession>
<dbReference type="GO" id="GO:0005856">
    <property type="term" value="C:cytoskeleton"/>
    <property type="evidence" value="ECO:0007669"/>
    <property type="project" value="UniProtKB-SubCell"/>
</dbReference>
<keyword evidence="8" id="KW-1133">Transmembrane helix</keyword>
<evidence type="ECO:0000256" key="1">
    <source>
        <dbReference type="ARBA" id="ARBA00004245"/>
    </source>
</evidence>
<evidence type="ECO:0000256" key="8">
    <source>
        <dbReference type="SAM" id="Phobius"/>
    </source>
</evidence>
<organism evidence="9 10">
    <name type="scientific">Rhynchospora pubera</name>
    <dbReference type="NCBI Taxonomy" id="906938"/>
    <lineage>
        <taxon>Eukaryota</taxon>
        <taxon>Viridiplantae</taxon>
        <taxon>Streptophyta</taxon>
        <taxon>Embryophyta</taxon>
        <taxon>Tracheophyta</taxon>
        <taxon>Spermatophyta</taxon>
        <taxon>Magnoliopsida</taxon>
        <taxon>Liliopsida</taxon>
        <taxon>Poales</taxon>
        <taxon>Cyperaceae</taxon>
        <taxon>Cyperoideae</taxon>
        <taxon>Rhynchosporeae</taxon>
        <taxon>Rhynchospora</taxon>
    </lineage>
</organism>
<reference evidence="9" key="1">
    <citation type="submission" date="2022-08" db="EMBL/GenBank/DDBJ databases">
        <authorList>
            <person name="Marques A."/>
        </authorList>
    </citation>
    <scope>NUCLEOTIDE SEQUENCE</scope>
    <source>
        <strain evidence="9">RhyPub2mFocal</strain>
        <tissue evidence="9">Leaves</tissue>
    </source>
</reference>
<evidence type="ECO:0000256" key="5">
    <source>
        <dbReference type="ARBA" id="ARBA00022840"/>
    </source>
</evidence>
<evidence type="ECO:0000313" key="9">
    <source>
        <dbReference type="EMBL" id="KAJ4772355.1"/>
    </source>
</evidence>
<protein>
    <submittedName>
        <fullName evidence="9">Actin-related protein 3</fullName>
    </submittedName>
</protein>
<dbReference type="EMBL" id="JAMFTS010000003">
    <property type="protein sequence ID" value="KAJ4772355.1"/>
    <property type="molecule type" value="Genomic_DNA"/>
</dbReference>
<proteinExistence type="inferred from homology"/>
<dbReference type="SUPFAM" id="SSF53067">
    <property type="entry name" value="Actin-like ATPase domain"/>
    <property type="match status" value="2"/>
</dbReference>
<keyword evidence="3" id="KW-0963">Cytoplasm</keyword>
<dbReference type="InterPro" id="IPR043129">
    <property type="entry name" value="ATPase_NBD"/>
</dbReference>